<gene>
    <name evidence="9" type="ORF">K443DRAFT_675304</name>
</gene>
<keyword evidence="3 7" id="KW-0812">Transmembrane</keyword>
<dbReference type="InterPro" id="IPR052053">
    <property type="entry name" value="IM_YidH-like"/>
</dbReference>
<evidence type="ECO:0000256" key="7">
    <source>
        <dbReference type="SAM" id="Phobius"/>
    </source>
</evidence>
<evidence type="ECO:0000256" key="3">
    <source>
        <dbReference type="ARBA" id="ARBA00022692"/>
    </source>
</evidence>
<reference evidence="9 10" key="1">
    <citation type="submission" date="2014-04" db="EMBL/GenBank/DDBJ databases">
        <authorList>
            <consortium name="DOE Joint Genome Institute"/>
            <person name="Kuo A."/>
            <person name="Kohler A."/>
            <person name="Nagy L.G."/>
            <person name="Floudas D."/>
            <person name="Copeland A."/>
            <person name="Barry K.W."/>
            <person name="Cichocki N."/>
            <person name="Veneault-Fourrey C."/>
            <person name="LaButti K."/>
            <person name="Lindquist E.A."/>
            <person name="Lipzen A."/>
            <person name="Lundell T."/>
            <person name="Morin E."/>
            <person name="Murat C."/>
            <person name="Sun H."/>
            <person name="Tunlid A."/>
            <person name="Henrissat B."/>
            <person name="Grigoriev I.V."/>
            <person name="Hibbett D.S."/>
            <person name="Martin F."/>
            <person name="Nordberg H.P."/>
            <person name="Cantor M.N."/>
            <person name="Hua S.X."/>
        </authorList>
    </citation>
    <scope>NUCLEOTIDE SEQUENCE [LARGE SCALE GENOMIC DNA]</scope>
    <source>
        <strain evidence="9 10">LaAM-08-1</strain>
    </source>
</reference>
<evidence type="ECO:0000259" key="8">
    <source>
        <dbReference type="Pfam" id="PF02656"/>
    </source>
</evidence>
<dbReference type="EMBL" id="KN838562">
    <property type="protein sequence ID" value="KIK05154.1"/>
    <property type="molecule type" value="Genomic_DNA"/>
</dbReference>
<evidence type="ECO:0000256" key="1">
    <source>
        <dbReference type="ARBA" id="ARBA00004651"/>
    </source>
</evidence>
<feature type="transmembrane region" description="Helical" evidence="7">
    <location>
        <begin position="117"/>
        <end position="134"/>
    </location>
</feature>
<dbReference type="InterPro" id="IPR003807">
    <property type="entry name" value="DUF202"/>
</dbReference>
<evidence type="ECO:0000256" key="2">
    <source>
        <dbReference type="ARBA" id="ARBA00022475"/>
    </source>
</evidence>
<proteinExistence type="predicted"/>
<dbReference type="HOGENOM" id="CLU_053359_3_1_1"/>
<evidence type="ECO:0000256" key="4">
    <source>
        <dbReference type="ARBA" id="ARBA00022989"/>
    </source>
</evidence>
<protein>
    <recommendedName>
        <fullName evidence="8">DUF202 domain-containing protein</fullName>
    </recommendedName>
</protein>
<evidence type="ECO:0000313" key="10">
    <source>
        <dbReference type="Proteomes" id="UP000054477"/>
    </source>
</evidence>
<dbReference type="PANTHER" id="PTHR34187:SF2">
    <property type="entry name" value="DUF202 DOMAIN-CONTAINING PROTEIN"/>
    <property type="match status" value="1"/>
</dbReference>
<keyword evidence="10" id="KW-1185">Reference proteome</keyword>
<dbReference type="Pfam" id="PF02656">
    <property type="entry name" value="DUF202"/>
    <property type="match status" value="1"/>
</dbReference>
<dbReference type="OrthoDB" id="199599at2759"/>
<organism evidence="9 10">
    <name type="scientific">Laccaria amethystina LaAM-08-1</name>
    <dbReference type="NCBI Taxonomy" id="1095629"/>
    <lineage>
        <taxon>Eukaryota</taxon>
        <taxon>Fungi</taxon>
        <taxon>Dikarya</taxon>
        <taxon>Basidiomycota</taxon>
        <taxon>Agaricomycotina</taxon>
        <taxon>Agaricomycetes</taxon>
        <taxon>Agaricomycetidae</taxon>
        <taxon>Agaricales</taxon>
        <taxon>Agaricineae</taxon>
        <taxon>Hydnangiaceae</taxon>
        <taxon>Laccaria</taxon>
    </lineage>
</organism>
<feature type="domain" description="DUF202" evidence="8">
    <location>
        <begin position="75"/>
        <end position="141"/>
    </location>
</feature>
<comment type="subcellular location">
    <subcellularLocation>
        <location evidence="1">Cell membrane</location>
        <topology evidence="1">Multi-pass membrane protein</topology>
    </subcellularLocation>
</comment>
<reference evidence="10" key="2">
    <citation type="submission" date="2015-01" db="EMBL/GenBank/DDBJ databases">
        <title>Evolutionary Origins and Diversification of the Mycorrhizal Mutualists.</title>
        <authorList>
            <consortium name="DOE Joint Genome Institute"/>
            <consortium name="Mycorrhizal Genomics Consortium"/>
            <person name="Kohler A."/>
            <person name="Kuo A."/>
            <person name="Nagy L.G."/>
            <person name="Floudas D."/>
            <person name="Copeland A."/>
            <person name="Barry K.W."/>
            <person name="Cichocki N."/>
            <person name="Veneault-Fourrey C."/>
            <person name="LaButti K."/>
            <person name="Lindquist E.A."/>
            <person name="Lipzen A."/>
            <person name="Lundell T."/>
            <person name="Morin E."/>
            <person name="Murat C."/>
            <person name="Riley R."/>
            <person name="Ohm R."/>
            <person name="Sun H."/>
            <person name="Tunlid A."/>
            <person name="Henrissat B."/>
            <person name="Grigoriev I.V."/>
            <person name="Hibbett D.S."/>
            <person name="Martin F."/>
        </authorList>
    </citation>
    <scope>NUCLEOTIDE SEQUENCE [LARGE SCALE GENOMIC DNA]</scope>
    <source>
        <strain evidence="10">LaAM-08-1</strain>
    </source>
</reference>
<keyword evidence="2" id="KW-1003">Cell membrane</keyword>
<feature type="transmembrane region" description="Helical" evidence="7">
    <location>
        <begin position="84"/>
        <end position="105"/>
    </location>
</feature>
<dbReference type="AlphaFoldDB" id="A0A0C9XTZ9"/>
<feature type="region of interest" description="Disordered" evidence="6">
    <location>
        <begin position="1"/>
        <end position="26"/>
    </location>
</feature>
<feature type="compositionally biased region" description="Polar residues" evidence="6">
    <location>
        <begin position="1"/>
        <end position="16"/>
    </location>
</feature>
<dbReference type="Proteomes" id="UP000054477">
    <property type="component" value="Unassembled WGS sequence"/>
</dbReference>
<evidence type="ECO:0000256" key="6">
    <source>
        <dbReference type="SAM" id="MobiDB-lite"/>
    </source>
</evidence>
<evidence type="ECO:0000256" key="5">
    <source>
        <dbReference type="ARBA" id="ARBA00023136"/>
    </source>
</evidence>
<accession>A0A0C9XTZ9</accession>
<name>A0A0C9XTZ9_9AGAR</name>
<evidence type="ECO:0000313" key="9">
    <source>
        <dbReference type="EMBL" id="KIK05154.1"/>
    </source>
</evidence>
<feature type="transmembrane region" description="Helical" evidence="7">
    <location>
        <begin position="154"/>
        <end position="176"/>
    </location>
</feature>
<keyword evidence="5 7" id="KW-0472">Membrane</keyword>
<dbReference type="GO" id="GO:0005886">
    <property type="term" value="C:plasma membrane"/>
    <property type="evidence" value="ECO:0007669"/>
    <property type="project" value="UniProtKB-SubCell"/>
</dbReference>
<keyword evidence="4 7" id="KW-1133">Transmembrane helix</keyword>
<dbReference type="PANTHER" id="PTHR34187">
    <property type="entry name" value="FGR18P"/>
    <property type="match status" value="1"/>
</dbReference>
<sequence>MSTSLQRTTGQSSTGESAPESGKFIVETETSPLIQRRRSRPRQSTRLTGYVRRLKPGFTTRNIQLHLTNDGNVARDHLASERTFLAYVRTSLGIAAAGVALMQFLRRGNVSKYDAETLGATMMCLAVMVLLIGTTRYFDIQSALPNGHFPASKLGIALIGLTIGTVIAAILAILVLGL</sequence>